<dbReference type="Proteomes" id="UP000295210">
    <property type="component" value="Unassembled WGS sequence"/>
</dbReference>
<dbReference type="GO" id="GO:0003677">
    <property type="term" value="F:DNA binding"/>
    <property type="evidence" value="ECO:0007669"/>
    <property type="project" value="InterPro"/>
</dbReference>
<sequence>MAKKHEHIYGKGHLHLITCTSFERQPRLGLEKHRDVFARLLEEVRVKFRFGIVGYVVMPDHFRLLMREPEIDTAANSVEMIEQRYRRRYNNSARSVEQVWEKRHSDEHVFGAEMIAARLASMHQEPVRAGLVETATDWKWSSARFYAGLPEGVITVEATIEVPVQGTAPIPGQ</sequence>
<proteinExistence type="predicted"/>
<dbReference type="Gene3D" id="3.30.70.1290">
    <property type="entry name" value="Transposase IS200-like"/>
    <property type="match status" value="1"/>
</dbReference>
<keyword evidence="3" id="KW-1185">Reference proteome</keyword>
<dbReference type="AlphaFoldDB" id="A0A4R1KYZ1"/>
<dbReference type="SMART" id="SM01321">
    <property type="entry name" value="Y1_Tnp"/>
    <property type="match status" value="1"/>
</dbReference>
<protein>
    <submittedName>
        <fullName evidence="2">Putative transposase</fullName>
    </submittedName>
</protein>
<dbReference type="Pfam" id="PF01797">
    <property type="entry name" value="Y1_Tnp"/>
    <property type="match status" value="1"/>
</dbReference>
<dbReference type="PANTHER" id="PTHR34322:SF2">
    <property type="entry name" value="TRANSPOSASE IS200-LIKE DOMAIN-CONTAINING PROTEIN"/>
    <property type="match status" value="1"/>
</dbReference>
<dbReference type="InterPro" id="IPR036515">
    <property type="entry name" value="Transposase_17_sf"/>
</dbReference>
<organism evidence="2 3">
    <name type="scientific">Acidipila rosea</name>
    <dbReference type="NCBI Taxonomy" id="768535"/>
    <lineage>
        <taxon>Bacteria</taxon>
        <taxon>Pseudomonadati</taxon>
        <taxon>Acidobacteriota</taxon>
        <taxon>Terriglobia</taxon>
        <taxon>Terriglobales</taxon>
        <taxon>Acidobacteriaceae</taxon>
        <taxon>Acidipila</taxon>
    </lineage>
</organism>
<dbReference type="GO" id="GO:0004803">
    <property type="term" value="F:transposase activity"/>
    <property type="evidence" value="ECO:0007669"/>
    <property type="project" value="InterPro"/>
</dbReference>
<comment type="caution">
    <text evidence="2">The sequence shown here is derived from an EMBL/GenBank/DDBJ whole genome shotgun (WGS) entry which is preliminary data.</text>
</comment>
<evidence type="ECO:0000259" key="1">
    <source>
        <dbReference type="SMART" id="SM01321"/>
    </source>
</evidence>
<accession>A0A4R1KYZ1</accession>
<dbReference type="GO" id="GO:0006313">
    <property type="term" value="P:DNA transposition"/>
    <property type="evidence" value="ECO:0007669"/>
    <property type="project" value="InterPro"/>
</dbReference>
<dbReference type="EMBL" id="SMGK01000006">
    <property type="protein sequence ID" value="TCK70772.1"/>
    <property type="molecule type" value="Genomic_DNA"/>
</dbReference>
<dbReference type="PANTHER" id="PTHR34322">
    <property type="entry name" value="TRANSPOSASE, Y1_TNP DOMAIN-CONTAINING"/>
    <property type="match status" value="1"/>
</dbReference>
<gene>
    <name evidence="2" type="ORF">C7378_3161</name>
</gene>
<name>A0A4R1KYZ1_9BACT</name>
<feature type="domain" description="Transposase IS200-like" evidence="1">
    <location>
        <begin position="9"/>
        <end position="124"/>
    </location>
</feature>
<reference evidence="2 3" key="1">
    <citation type="submission" date="2019-03" db="EMBL/GenBank/DDBJ databases">
        <title>Genomic Encyclopedia of Type Strains, Phase IV (KMG-IV): sequencing the most valuable type-strain genomes for metagenomic binning, comparative biology and taxonomic classification.</title>
        <authorList>
            <person name="Goeker M."/>
        </authorList>
    </citation>
    <scope>NUCLEOTIDE SEQUENCE [LARGE SCALE GENOMIC DNA]</scope>
    <source>
        <strain evidence="2 3">DSM 103428</strain>
    </source>
</reference>
<evidence type="ECO:0000313" key="3">
    <source>
        <dbReference type="Proteomes" id="UP000295210"/>
    </source>
</evidence>
<dbReference type="InterPro" id="IPR002686">
    <property type="entry name" value="Transposase_17"/>
</dbReference>
<dbReference type="SUPFAM" id="SSF143422">
    <property type="entry name" value="Transposase IS200-like"/>
    <property type="match status" value="1"/>
</dbReference>
<evidence type="ECO:0000313" key="2">
    <source>
        <dbReference type="EMBL" id="TCK70772.1"/>
    </source>
</evidence>
<dbReference type="RefSeq" id="WP_165876844.1">
    <property type="nucleotide sequence ID" value="NZ_SMGK01000006.1"/>
</dbReference>